<organism evidence="8">
    <name type="scientific">mine drainage metagenome</name>
    <dbReference type="NCBI Taxonomy" id="410659"/>
    <lineage>
        <taxon>unclassified sequences</taxon>
        <taxon>metagenomes</taxon>
        <taxon>ecological metagenomes</taxon>
    </lineage>
</organism>
<dbReference type="PANTHER" id="PTHR43876">
    <property type="entry name" value="UBIQUINONE BIOSYNTHESIS MONOOXYGENASE COQ6, MITOCHONDRIAL"/>
    <property type="match status" value="1"/>
</dbReference>
<comment type="cofactor">
    <cofactor evidence="1">
        <name>FAD</name>
        <dbReference type="ChEBI" id="CHEBI:57692"/>
    </cofactor>
</comment>
<dbReference type="InterPro" id="IPR036188">
    <property type="entry name" value="FAD/NAD-bd_sf"/>
</dbReference>
<evidence type="ECO:0000256" key="1">
    <source>
        <dbReference type="ARBA" id="ARBA00001974"/>
    </source>
</evidence>
<keyword evidence="3" id="KW-0285">Flavoprotein</keyword>
<dbReference type="Gene3D" id="3.50.50.60">
    <property type="entry name" value="FAD/NAD(P)-binding domain"/>
    <property type="match status" value="2"/>
</dbReference>
<dbReference type="GO" id="GO:0006744">
    <property type="term" value="P:ubiquinone biosynthetic process"/>
    <property type="evidence" value="ECO:0007669"/>
    <property type="project" value="InterPro"/>
</dbReference>
<dbReference type="NCBIfam" id="NF006593">
    <property type="entry name" value="PRK09126.1"/>
    <property type="match status" value="1"/>
</dbReference>
<keyword evidence="4" id="KW-0274">FAD</keyword>
<name>A0A1J5QWW5_9ZZZZ</name>
<dbReference type="Pfam" id="PF01494">
    <property type="entry name" value="FAD_binding_3"/>
    <property type="match status" value="1"/>
</dbReference>
<keyword evidence="6" id="KW-0503">Monooxygenase</keyword>
<dbReference type="SUPFAM" id="SSF51905">
    <property type="entry name" value="FAD/NAD(P)-binding domain"/>
    <property type="match status" value="1"/>
</dbReference>
<feature type="domain" description="FAD-binding" evidence="7">
    <location>
        <begin position="3"/>
        <end position="334"/>
    </location>
</feature>
<evidence type="ECO:0000259" key="7">
    <source>
        <dbReference type="Pfam" id="PF01494"/>
    </source>
</evidence>
<evidence type="ECO:0000256" key="6">
    <source>
        <dbReference type="ARBA" id="ARBA00023033"/>
    </source>
</evidence>
<comment type="similarity">
    <text evidence="2">Belongs to the UbiH/COQ6 family.</text>
</comment>
<dbReference type="PRINTS" id="PR00420">
    <property type="entry name" value="RNGMNOXGNASE"/>
</dbReference>
<proteinExistence type="inferred from homology"/>
<evidence type="ECO:0000256" key="4">
    <source>
        <dbReference type="ARBA" id="ARBA00022827"/>
    </source>
</evidence>
<dbReference type="GO" id="GO:0071949">
    <property type="term" value="F:FAD binding"/>
    <property type="evidence" value="ECO:0007669"/>
    <property type="project" value="InterPro"/>
</dbReference>
<dbReference type="GO" id="GO:0004497">
    <property type="term" value="F:monooxygenase activity"/>
    <property type="evidence" value="ECO:0007669"/>
    <property type="project" value="UniProtKB-KW"/>
</dbReference>
<dbReference type="GO" id="GO:0016705">
    <property type="term" value="F:oxidoreductase activity, acting on paired donors, with incorporation or reduction of molecular oxygen"/>
    <property type="evidence" value="ECO:0007669"/>
    <property type="project" value="InterPro"/>
</dbReference>
<dbReference type="PANTHER" id="PTHR43876:SF25">
    <property type="entry name" value="MONOOXYGENASE NMA2164"/>
    <property type="match status" value="1"/>
</dbReference>
<dbReference type="NCBIfam" id="TIGR01988">
    <property type="entry name" value="Ubi-OHases"/>
    <property type="match status" value="1"/>
</dbReference>
<evidence type="ECO:0000256" key="5">
    <source>
        <dbReference type="ARBA" id="ARBA00023002"/>
    </source>
</evidence>
<dbReference type="InterPro" id="IPR010971">
    <property type="entry name" value="UbiH/COQ6"/>
</dbReference>
<gene>
    <name evidence="8" type="primary">ubiI_7</name>
    <name evidence="8" type="ORF">GALL_338560</name>
</gene>
<dbReference type="AlphaFoldDB" id="A0A1J5QWW5"/>
<dbReference type="InterPro" id="IPR051205">
    <property type="entry name" value="UbiH/COQ6_monooxygenase"/>
</dbReference>
<sequence length="410" mass="44704">MVDVEILIAGAGPAGLFMARALAGSGLRVAIADPQRAAVLAAPADDGREIALNQRSLRMLREWQAWDRIADADRAPLRAARVMDRDLSAAMRFDPSDDGALGTLVSNHALRRAAWEGVQGQDALELLLEQRVVELRREADAMVATLQHADGTQRTLRARLVVAADTRFSQLRRMMGIGAEQFDFGKSMLVCRMRHDKPHESTAWEWFGLQQTLALLPLAPGQSSVVLTLPPLDMQAMQQLDADAFAHDIERRFDHRLGAMELISDRFVYPLVGVYAQRFSAPRFALLGDAAVGMHPVTAHGMNFGLLGVELLAAELRGAADVGDAERLARYARRLRLATRPLYLATEAVVRLYTDSRPPALALRGIALRAAQALAPLRAGVTRALLDSGEPLALRLAARLPPLPGLPRLG</sequence>
<dbReference type="EC" id="1.14.13.-" evidence="8"/>
<dbReference type="EMBL" id="MLJW01000626">
    <property type="protein sequence ID" value="OIQ84335.1"/>
    <property type="molecule type" value="Genomic_DNA"/>
</dbReference>
<keyword evidence="5 8" id="KW-0560">Oxidoreductase</keyword>
<protein>
    <submittedName>
        <fullName evidence="8">2-octaprenylphenol hydroxylase</fullName>
        <ecNumber evidence="8">1.14.13.-</ecNumber>
    </submittedName>
</protein>
<reference evidence="8" key="1">
    <citation type="submission" date="2016-10" db="EMBL/GenBank/DDBJ databases">
        <title>Sequence of Gallionella enrichment culture.</title>
        <authorList>
            <person name="Poehlein A."/>
            <person name="Muehling M."/>
            <person name="Daniel R."/>
        </authorList>
    </citation>
    <scope>NUCLEOTIDE SEQUENCE</scope>
</reference>
<dbReference type="InterPro" id="IPR002938">
    <property type="entry name" value="FAD-bd"/>
</dbReference>
<accession>A0A1J5QWW5</accession>
<evidence type="ECO:0000256" key="2">
    <source>
        <dbReference type="ARBA" id="ARBA00005349"/>
    </source>
</evidence>
<comment type="caution">
    <text evidence="8">The sequence shown here is derived from an EMBL/GenBank/DDBJ whole genome shotgun (WGS) entry which is preliminary data.</text>
</comment>
<evidence type="ECO:0000313" key="8">
    <source>
        <dbReference type="EMBL" id="OIQ84335.1"/>
    </source>
</evidence>
<evidence type="ECO:0000256" key="3">
    <source>
        <dbReference type="ARBA" id="ARBA00022630"/>
    </source>
</evidence>